<evidence type="ECO:0008006" key="4">
    <source>
        <dbReference type="Google" id="ProtNLM"/>
    </source>
</evidence>
<keyword evidence="3" id="KW-1185">Reference proteome</keyword>
<gene>
    <name evidence="2" type="ORF">AWR27_05845</name>
</gene>
<dbReference type="Gene3D" id="2.80.10.50">
    <property type="match status" value="1"/>
</dbReference>
<sequence length="592" mass="61786">MKRITFFALWLSLLLACTLGLQNCKKAPDPAPTKPPVATTPGTSTTATATTIPSLTAVTVTGISSTSARVSAVINGNGGAEITYHGFAYYVDNIANAKQVELGATSGPFPLTFTAPLTNLLPNTTYTVVGRADNAKGSQQTIVKFTTTAAVVSAVADWKSVFTIADGFNQLDVSIDTDGNGNVYVVGSYEGAGKMGSATLTAQRGRDGFLAKIDPLGKPIWVTELKSIGPDYVSIVDIDAAGNIYTNVFAGNTGGKFGTMSLSRSGSSFAKVTPDGSVEWIRTPGRNEDAVTSIDGQGSIYVSGALRGNQSVTLGSVTLRSTDTNPVDNTFDSFIAKFDRDGTFQWARQFSGPGQQSILYDVDENGAVYLAVASGAGAATVGTTTLSSAGEYLLKLSASGEMEWNKFVGNVPSNGGVGNLMVIRCTAPNEFVAQARAPAGTSGFSFGGATTTGANSAIVAVFGQDGTPKWALATRPSSVFDLDKAGNLYMAAMGSRGSPFTIGDITLPAQSPENKEYWGVAKYSTTQRRWLWAVRNRSVSTLYLPDRPALTISATGVPTMGFVCSKGSTQFGQTTVDITGTYGLVLATIEQK</sequence>
<dbReference type="PROSITE" id="PS51257">
    <property type="entry name" value="PROKAR_LIPOPROTEIN"/>
    <property type="match status" value="1"/>
</dbReference>
<dbReference type="OrthoDB" id="937114at2"/>
<dbReference type="RefSeq" id="WP_077130332.1">
    <property type="nucleotide sequence ID" value="NZ_CP014263.1"/>
</dbReference>
<dbReference type="EMBL" id="CP014263">
    <property type="protein sequence ID" value="AQG78889.1"/>
    <property type="molecule type" value="Genomic_DNA"/>
</dbReference>
<dbReference type="InterPro" id="IPR052918">
    <property type="entry name" value="Motility_Chemotaxis_Reg"/>
</dbReference>
<dbReference type="PANTHER" id="PTHR35580:SF1">
    <property type="entry name" value="PHYTASE-LIKE DOMAIN-CONTAINING PROTEIN"/>
    <property type="match status" value="1"/>
</dbReference>
<evidence type="ECO:0000313" key="3">
    <source>
        <dbReference type="Proteomes" id="UP000187941"/>
    </source>
</evidence>
<organism evidence="2 3">
    <name type="scientific">Spirosoma montaniterrae</name>
    <dbReference type="NCBI Taxonomy" id="1178516"/>
    <lineage>
        <taxon>Bacteria</taxon>
        <taxon>Pseudomonadati</taxon>
        <taxon>Bacteroidota</taxon>
        <taxon>Cytophagia</taxon>
        <taxon>Cytophagales</taxon>
        <taxon>Cytophagaceae</taxon>
        <taxon>Spirosoma</taxon>
    </lineage>
</organism>
<dbReference type="KEGG" id="smon:AWR27_05845"/>
<dbReference type="STRING" id="1178516.AWR27_05845"/>
<feature type="signal peptide" evidence="1">
    <location>
        <begin position="1"/>
        <end position="26"/>
    </location>
</feature>
<reference evidence="2 3" key="1">
    <citation type="submission" date="2016-01" db="EMBL/GenBank/DDBJ databases">
        <authorList>
            <person name="Oliw E.H."/>
        </authorList>
    </citation>
    <scope>NUCLEOTIDE SEQUENCE [LARGE SCALE GENOMIC DNA]</scope>
    <source>
        <strain evidence="2 3">DY10</strain>
    </source>
</reference>
<evidence type="ECO:0000256" key="1">
    <source>
        <dbReference type="SAM" id="SignalP"/>
    </source>
</evidence>
<accession>A0A1P9WU51</accession>
<evidence type="ECO:0000313" key="2">
    <source>
        <dbReference type="EMBL" id="AQG78889.1"/>
    </source>
</evidence>
<keyword evidence="1" id="KW-0732">Signal</keyword>
<proteinExistence type="predicted"/>
<dbReference type="PANTHER" id="PTHR35580">
    <property type="entry name" value="CELL SURFACE GLYCOPROTEIN (S-LAYER PROTEIN)-LIKE PROTEIN"/>
    <property type="match status" value="1"/>
</dbReference>
<name>A0A1P9WU51_9BACT</name>
<protein>
    <recommendedName>
        <fullName evidence="4">Fibronectin type-III domain-containing protein</fullName>
    </recommendedName>
</protein>
<feature type="chain" id="PRO_5012659192" description="Fibronectin type-III domain-containing protein" evidence="1">
    <location>
        <begin position="27"/>
        <end position="592"/>
    </location>
</feature>
<dbReference type="Proteomes" id="UP000187941">
    <property type="component" value="Chromosome"/>
</dbReference>
<dbReference type="AlphaFoldDB" id="A0A1P9WU51"/>